<feature type="transmembrane region" description="Helical" evidence="10">
    <location>
        <begin position="403"/>
        <end position="423"/>
    </location>
</feature>
<reference evidence="11 12" key="1">
    <citation type="submission" date="2020-03" db="EMBL/GenBank/DDBJ databases">
        <title>Draft Genome Sequence of Cudoniella acicularis.</title>
        <authorList>
            <person name="Buettner E."/>
            <person name="Kellner H."/>
        </authorList>
    </citation>
    <scope>NUCLEOTIDE SEQUENCE [LARGE SCALE GENOMIC DNA]</scope>
    <source>
        <strain evidence="11 12">DSM 108380</strain>
    </source>
</reference>
<dbReference type="EMBL" id="JAAMPI010001846">
    <property type="protein sequence ID" value="KAF4622743.1"/>
    <property type="molecule type" value="Genomic_DNA"/>
</dbReference>
<evidence type="ECO:0000256" key="9">
    <source>
        <dbReference type="SAM" id="Coils"/>
    </source>
</evidence>
<dbReference type="Pfam" id="PF02537">
    <property type="entry name" value="CRCB"/>
    <property type="match status" value="2"/>
</dbReference>
<evidence type="ECO:0000256" key="5">
    <source>
        <dbReference type="ARBA" id="ARBA00022989"/>
    </source>
</evidence>
<feature type="transmembrane region" description="Helical" evidence="10">
    <location>
        <begin position="369"/>
        <end position="388"/>
    </location>
</feature>
<feature type="transmembrane region" description="Helical" evidence="10">
    <location>
        <begin position="95"/>
        <end position="117"/>
    </location>
</feature>
<protein>
    <recommendedName>
        <fullName evidence="13">Chromosome condensation protein</fullName>
    </recommendedName>
</protein>
<comment type="caution">
    <text evidence="11">The sequence shown here is derived from an EMBL/GenBank/DDBJ whole genome shotgun (WGS) entry which is preliminary data.</text>
</comment>
<evidence type="ECO:0000256" key="3">
    <source>
        <dbReference type="ARBA" id="ARBA00022475"/>
    </source>
</evidence>
<keyword evidence="3" id="KW-1003">Cell membrane</keyword>
<evidence type="ECO:0000256" key="8">
    <source>
        <dbReference type="ARBA" id="ARBA00035585"/>
    </source>
</evidence>
<dbReference type="InterPro" id="IPR003691">
    <property type="entry name" value="FluC"/>
</dbReference>
<keyword evidence="9" id="KW-0175">Coiled coil</keyword>
<dbReference type="GO" id="GO:1903425">
    <property type="term" value="F:fluoride transmembrane transporter activity"/>
    <property type="evidence" value="ECO:0007669"/>
    <property type="project" value="TreeGrafter"/>
</dbReference>
<feature type="transmembrane region" description="Helical" evidence="10">
    <location>
        <begin position="263"/>
        <end position="288"/>
    </location>
</feature>
<keyword evidence="6 10" id="KW-0472">Membrane</keyword>
<name>A0A8H4R5F5_9HELO</name>
<dbReference type="AlphaFoldDB" id="A0A8H4R5F5"/>
<evidence type="ECO:0008006" key="13">
    <source>
        <dbReference type="Google" id="ProtNLM"/>
    </source>
</evidence>
<comment type="subcellular location">
    <subcellularLocation>
        <location evidence="2">Cell membrane</location>
        <topology evidence="2">Multi-pass membrane protein</topology>
    </subcellularLocation>
</comment>
<feature type="transmembrane region" description="Helical" evidence="10">
    <location>
        <begin position="337"/>
        <end position="357"/>
    </location>
</feature>
<feature type="transmembrane region" description="Helical" evidence="10">
    <location>
        <begin position="129"/>
        <end position="151"/>
    </location>
</feature>
<keyword evidence="4 10" id="KW-0812">Transmembrane</keyword>
<feature type="transmembrane region" description="Helical" evidence="10">
    <location>
        <begin position="309"/>
        <end position="331"/>
    </location>
</feature>
<feature type="transmembrane region" description="Helical" evidence="10">
    <location>
        <begin position="202"/>
        <end position="230"/>
    </location>
</feature>
<evidence type="ECO:0000256" key="4">
    <source>
        <dbReference type="ARBA" id="ARBA00022692"/>
    </source>
</evidence>
<dbReference type="OrthoDB" id="409792at2759"/>
<feature type="coiled-coil region" evidence="9">
    <location>
        <begin position="61"/>
        <end position="88"/>
    </location>
</feature>
<comment type="catalytic activity">
    <reaction evidence="8">
        <text>fluoride(in) = fluoride(out)</text>
        <dbReference type="Rhea" id="RHEA:76159"/>
        <dbReference type="ChEBI" id="CHEBI:17051"/>
    </reaction>
    <physiologicalReaction direction="left-to-right" evidence="8">
        <dbReference type="Rhea" id="RHEA:76160"/>
    </physiologicalReaction>
</comment>
<evidence type="ECO:0000256" key="7">
    <source>
        <dbReference type="ARBA" id="ARBA00035120"/>
    </source>
</evidence>
<sequence>MSRMSSRDGFNRIDDRIDRRPDARFDINFRRWAPINSPHVDDTTDGQRLHDRAPPYPQPLSSSLDSAINNEKQDIDILQNEENETKIARKTDINAAILTKIYTISYLITFSTLGTLARLGLQALTFFPGAPVVFFELWANVAGTVIMGFLAEDRMLFKDEWGTPTYDNAIQKSKISKNNRNEDYSVDLAAAKKAHGVTKKTIPLLAGLATGFCDSFTSFSSFICDAFLALSNDLPTLLGHPTDIGPNGTSLTTETATVLMNPAFSILAVLAVLIITLSLCIQELAVGIQFAQAFEPYTPTLPFTFTRQFLDRLAVLVALGSWTAVIVLPVFPLSPSWRGIALFAFVFAPPGAVARYYLSMHFNNRIPTFPLTTFLASILGTAVLGIMFDFQHSSIATVIGCQAFQRVMDGFCGCLTTISTWIVELTTLKRRSLHLSGFSNIAIALGILVAVMGPFRWSVGFSELKCMH</sequence>
<dbReference type="Proteomes" id="UP000566819">
    <property type="component" value="Unassembled WGS sequence"/>
</dbReference>
<evidence type="ECO:0000256" key="1">
    <source>
        <dbReference type="ARBA" id="ARBA00002598"/>
    </source>
</evidence>
<comment type="function">
    <text evidence="1">Fluoride channel required for the rapid expulsion of cytoplasmic fluoride.</text>
</comment>
<evidence type="ECO:0000256" key="2">
    <source>
        <dbReference type="ARBA" id="ARBA00004651"/>
    </source>
</evidence>
<dbReference type="GO" id="GO:0005886">
    <property type="term" value="C:plasma membrane"/>
    <property type="evidence" value="ECO:0007669"/>
    <property type="project" value="UniProtKB-SubCell"/>
</dbReference>
<evidence type="ECO:0000256" key="10">
    <source>
        <dbReference type="SAM" id="Phobius"/>
    </source>
</evidence>
<feature type="transmembrane region" description="Helical" evidence="10">
    <location>
        <begin position="435"/>
        <end position="455"/>
    </location>
</feature>
<keyword evidence="5 10" id="KW-1133">Transmembrane helix</keyword>
<accession>A0A8H4R5F5</accession>
<proteinExistence type="inferred from homology"/>
<evidence type="ECO:0000313" key="11">
    <source>
        <dbReference type="EMBL" id="KAF4622743.1"/>
    </source>
</evidence>
<dbReference type="PANTHER" id="PTHR28259:SF1">
    <property type="entry name" value="FLUORIDE EXPORT PROTEIN 1-RELATED"/>
    <property type="match status" value="1"/>
</dbReference>
<comment type="similarity">
    <text evidence="7">Belongs to the fluoride channel Fluc/FEX (TC 1.A.43) family.</text>
</comment>
<gene>
    <name evidence="11" type="ORF">G7Y89_g14283</name>
</gene>
<organism evidence="11 12">
    <name type="scientific">Cudoniella acicularis</name>
    <dbReference type="NCBI Taxonomy" id="354080"/>
    <lineage>
        <taxon>Eukaryota</taxon>
        <taxon>Fungi</taxon>
        <taxon>Dikarya</taxon>
        <taxon>Ascomycota</taxon>
        <taxon>Pezizomycotina</taxon>
        <taxon>Leotiomycetes</taxon>
        <taxon>Helotiales</taxon>
        <taxon>Tricladiaceae</taxon>
        <taxon>Cudoniella</taxon>
    </lineage>
</organism>
<evidence type="ECO:0000256" key="6">
    <source>
        <dbReference type="ARBA" id="ARBA00023136"/>
    </source>
</evidence>
<evidence type="ECO:0000313" key="12">
    <source>
        <dbReference type="Proteomes" id="UP000566819"/>
    </source>
</evidence>
<dbReference type="PANTHER" id="PTHR28259">
    <property type="entry name" value="FLUORIDE EXPORT PROTEIN 1-RELATED"/>
    <property type="match status" value="1"/>
</dbReference>
<keyword evidence="12" id="KW-1185">Reference proteome</keyword>